<organism evidence="8">
    <name type="scientific">Salpingoeca rosetta (strain ATCC 50818 / BSB-021)</name>
    <dbReference type="NCBI Taxonomy" id="946362"/>
    <lineage>
        <taxon>Eukaryota</taxon>
        <taxon>Choanoflagellata</taxon>
        <taxon>Craspedida</taxon>
        <taxon>Salpingoecidae</taxon>
        <taxon>Salpingoeca</taxon>
    </lineage>
</organism>
<keyword evidence="2" id="KW-1003">Cell membrane</keyword>
<dbReference type="InterPro" id="IPR011993">
    <property type="entry name" value="PH-like_dom_sf"/>
</dbReference>
<keyword evidence="8" id="KW-1185">Reference proteome</keyword>
<dbReference type="InterPro" id="IPR011174">
    <property type="entry name" value="ERM"/>
</dbReference>
<dbReference type="InterPro" id="IPR000299">
    <property type="entry name" value="FERM_domain"/>
</dbReference>
<dbReference type="InterPro" id="IPR019749">
    <property type="entry name" value="Band_41_domain"/>
</dbReference>
<feature type="compositionally biased region" description="Basic and acidic residues" evidence="4">
    <location>
        <begin position="80"/>
        <end position="90"/>
    </location>
</feature>
<dbReference type="AlphaFoldDB" id="F2U9W3"/>
<feature type="region of interest" description="Disordered" evidence="4">
    <location>
        <begin position="73"/>
        <end position="117"/>
    </location>
</feature>
<feature type="compositionally biased region" description="Acidic residues" evidence="4">
    <location>
        <begin position="797"/>
        <end position="809"/>
    </location>
</feature>
<dbReference type="Proteomes" id="UP000007799">
    <property type="component" value="Unassembled WGS sequence"/>
</dbReference>
<dbReference type="Gene3D" id="1.10.150.50">
    <property type="entry name" value="Transcription Factor, Ets-1"/>
    <property type="match status" value="1"/>
</dbReference>
<dbReference type="Pfam" id="PF00169">
    <property type="entry name" value="PH"/>
    <property type="match status" value="1"/>
</dbReference>
<feature type="region of interest" description="Disordered" evidence="4">
    <location>
        <begin position="766"/>
        <end position="809"/>
    </location>
</feature>
<dbReference type="PROSITE" id="PS00660">
    <property type="entry name" value="FERM_1"/>
    <property type="match status" value="1"/>
</dbReference>
<dbReference type="Gene3D" id="2.30.29.30">
    <property type="entry name" value="Pleckstrin-homology domain (PH domain)/Phosphotyrosine-binding domain (PTB)"/>
    <property type="match status" value="2"/>
</dbReference>
<feature type="compositionally biased region" description="Low complexity" evidence="4">
    <location>
        <begin position="682"/>
        <end position="717"/>
    </location>
</feature>
<keyword evidence="3" id="KW-0472">Membrane</keyword>
<dbReference type="InterPro" id="IPR019747">
    <property type="entry name" value="FERM_CS"/>
</dbReference>
<proteinExistence type="predicted"/>
<dbReference type="SMART" id="SM00295">
    <property type="entry name" value="B41"/>
    <property type="match status" value="1"/>
</dbReference>
<dbReference type="InterPro" id="IPR018979">
    <property type="entry name" value="FERM_N"/>
</dbReference>
<dbReference type="Gene3D" id="3.10.20.90">
    <property type="entry name" value="Phosphatidylinositol 3-kinase Catalytic Subunit, Chain A, domain 1"/>
    <property type="match status" value="1"/>
</dbReference>
<dbReference type="SUPFAM" id="SSF47031">
    <property type="entry name" value="Second domain of FERM"/>
    <property type="match status" value="1"/>
</dbReference>
<dbReference type="SMART" id="SM00233">
    <property type="entry name" value="PH"/>
    <property type="match status" value="1"/>
</dbReference>
<dbReference type="InParanoid" id="F2U9W3"/>
<dbReference type="OrthoDB" id="6589456at2759"/>
<dbReference type="SMART" id="SM01196">
    <property type="entry name" value="FERM_C"/>
    <property type="match status" value="1"/>
</dbReference>
<dbReference type="InterPro" id="IPR029071">
    <property type="entry name" value="Ubiquitin-like_domsf"/>
</dbReference>
<evidence type="ECO:0000313" key="8">
    <source>
        <dbReference type="Proteomes" id="UP000007799"/>
    </source>
</evidence>
<dbReference type="InterPro" id="IPR019748">
    <property type="entry name" value="FERM_central"/>
</dbReference>
<feature type="compositionally biased region" description="Basic and acidic residues" evidence="4">
    <location>
        <begin position="671"/>
        <end position="681"/>
    </location>
</feature>
<sequence>MSNVTYTPDEVRNWDNEDLVGYLKFLNIGDPVITAFHDSDISGSDFLNIDEQAIADMNVPADDATKIRQGISAIQANEGKTQEQEDWRSDSDDEETPAPAQQQPAAPAVKPTASVKKTSVKVAKKNDPLRLAARSKAVADLAGCAVAAGWLWKVGGSGFKLRSWKRRYFVLTDDNCLYYFKSPKEMSALGMILLPSYTITKADKSENPGNRQFAFKAFNREHEEARKYIFSAETESDMKKWMNVMSLASIAFGSAKASMKKADAKPGVLTDDNDEDLKLMQRRAAERAGGVTGDASEAPSSAPARTSVKLPAYIRRTRSKAANPKGPVLTVVKLLDEQTLQLYAEPSTTGQNILDQVCTMLKVCEKYYFGLEYYDSKGEAEWVTLDKKLLKQDIPRTQDFIELRFCIRFYPVDVTQVLQYVTLYQTFLAARRSVVRNELEISNKDAFMLASLSMQAIHGDYDATKHTPAVVGKEELIPDANKDDIIRSSNIKTADLNTFWGEEVIRVWRSLRGILRHLAVLKYMQIVQKHSQFAMKRFDIKNKNGTPLVLGVHPRGLYCFRLTNLYKPVVSFSWAECSELAYTDKKFSIQVHDKSIKAFSVYTARSSTCQRILDLCVGLHRLYVQAAQQWKNPPPDLKRMRADAVKAALQEREQLKKEALAAKEKAKQLKKEKAAKEEAAKKQAAAESATQQQPEQQQQQQQQAEEQGGEDAPQQEEVVTDEGETVYVKGRAEAVAMLDMMMADADFMDFQESMLADFEDEMVEELEQGGRLRSQSFAGGKRPVRRSKVSTAPGVPEEGEGDDDAEEEDVEVCDNDALDERVQYLDHIHTM</sequence>
<protein>
    <submittedName>
        <fullName evidence="7">Uncharacterized protein</fullName>
    </submittedName>
</protein>
<dbReference type="PRINTS" id="PR00661">
    <property type="entry name" value="ERMFAMILY"/>
</dbReference>
<dbReference type="InterPro" id="IPR001849">
    <property type="entry name" value="PH_domain"/>
</dbReference>
<feature type="compositionally biased region" description="Low complexity" evidence="4">
    <location>
        <begin position="97"/>
        <end position="117"/>
    </location>
</feature>
<evidence type="ECO:0000259" key="6">
    <source>
        <dbReference type="PROSITE" id="PS50057"/>
    </source>
</evidence>
<dbReference type="EMBL" id="GL832965">
    <property type="protein sequence ID" value="EGD73140.1"/>
    <property type="molecule type" value="Genomic_DNA"/>
</dbReference>
<dbReference type="Pfam" id="PF09380">
    <property type="entry name" value="FERM_C"/>
    <property type="match status" value="1"/>
</dbReference>
<dbReference type="InterPro" id="IPR035963">
    <property type="entry name" value="FERM_2"/>
</dbReference>
<comment type="subcellular location">
    <subcellularLocation>
        <location evidence="1">Cell membrane</location>
        <topology evidence="1">Peripheral membrane protein</topology>
    </subcellularLocation>
</comment>
<dbReference type="GeneID" id="16074751"/>
<dbReference type="GO" id="GO:0005886">
    <property type="term" value="C:plasma membrane"/>
    <property type="evidence" value="ECO:0007669"/>
    <property type="project" value="UniProtKB-SubCell"/>
</dbReference>
<dbReference type="InterPro" id="IPR013761">
    <property type="entry name" value="SAM/pointed_sf"/>
</dbReference>
<evidence type="ECO:0000256" key="4">
    <source>
        <dbReference type="SAM" id="MobiDB-lite"/>
    </source>
</evidence>
<evidence type="ECO:0000313" key="7">
    <source>
        <dbReference type="EMBL" id="EGD73140.1"/>
    </source>
</evidence>
<dbReference type="InterPro" id="IPR000798">
    <property type="entry name" value="Ez/rad/moesin-like"/>
</dbReference>
<dbReference type="InterPro" id="IPR018980">
    <property type="entry name" value="FERM_PH-like_C"/>
</dbReference>
<dbReference type="Pfam" id="PF00373">
    <property type="entry name" value="FERM_M"/>
    <property type="match status" value="1"/>
</dbReference>
<evidence type="ECO:0000256" key="3">
    <source>
        <dbReference type="ARBA" id="ARBA00023136"/>
    </source>
</evidence>
<feature type="domain" description="PH" evidence="5">
    <location>
        <begin position="144"/>
        <end position="250"/>
    </location>
</feature>
<evidence type="ECO:0000256" key="1">
    <source>
        <dbReference type="ARBA" id="ARBA00004202"/>
    </source>
</evidence>
<dbReference type="InterPro" id="IPR040392">
    <property type="entry name" value="PKHA4-7_PH"/>
</dbReference>
<dbReference type="CDD" id="cd13248">
    <property type="entry name" value="PH_PEPP1_2_3"/>
    <property type="match status" value="1"/>
</dbReference>
<dbReference type="PANTHER" id="PTHR23281">
    <property type="entry name" value="MERLIN/MOESIN/EZRIN/RADIXIN"/>
    <property type="match status" value="1"/>
</dbReference>
<dbReference type="SUPFAM" id="SSF47769">
    <property type="entry name" value="SAM/Pointed domain"/>
    <property type="match status" value="1"/>
</dbReference>
<dbReference type="eggNOG" id="KOG3529">
    <property type="taxonomic scope" value="Eukaryota"/>
</dbReference>
<dbReference type="SUPFAM" id="SSF50729">
    <property type="entry name" value="PH domain-like"/>
    <property type="match status" value="2"/>
</dbReference>
<dbReference type="PROSITE" id="PS50003">
    <property type="entry name" value="PH_DOMAIN"/>
    <property type="match status" value="1"/>
</dbReference>
<reference evidence="7" key="1">
    <citation type="submission" date="2009-08" db="EMBL/GenBank/DDBJ databases">
        <title>Annotation of Salpingoeca rosetta.</title>
        <authorList>
            <consortium name="The Broad Institute Genome Sequencing Platform"/>
            <person name="Russ C."/>
            <person name="Cuomo C."/>
            <person name="Burger G."/>
            <person name="Gray M.W."/>
            <person name="Holland P.W.H."/>
            <person name="King N."/>
            <person name="Lang F.B.F."/>
            <person name="Roger A.J."/>
            <person name="Ruiz-Trillo I."/>
            <person name="Young S.K."/>
            <person name="Zeng Q."/>
            <person name="Gargeya S."/>
            <person name="Alvarado L."/>
            <person name="Berlin A."/>
            <person name="Chapman S.B."/>
            <person name="Chen Z."/>
            <person name="Freedman E."/>
            <person name="Gellesch M."/>
            <person name="Goldberg J."/>
            <person name="Griggs A."/>
            <person name="Gujja S."/>
            <person name="Heilman E."/>
            <person name="Heiman D."/>
            <person name="Howarth C."/>
            <person name="Mehta T."/>
            <person name="Neiman D."/>
            <person name="Pearson M."/>
            <person name="Roberts A."/>
            <person name="Saif S."/>
            <person name="Shea T."/>
            <person name="Shenoy N."/>
            <person name="Sisk P."/>
            <person name="Stolte C."/>
            <person name="Sykes S."/>
            <person name="White J."/>
            <person name="Yandava C."/>
            <person name="Haas B."/>
            <person name="Nusbaum C."/>
            <person name="Birren B."/>
        </authorList>
    </citation>
    <scope>NUCLEOTIDE SEQUENCE [LARGE SCALE GENOMIC DNA]</scope>
    <source>
        <strain evidence="7">ATCC 50818</strain>
    </source>
</reference>
<dbReference type="GO" id="GO:0003779">
    <property type="term" value="F:actin binding"/>
    <property type="evidence" value="ECO:0007669"/>
    <property type="project" value="InterPro"/>
</dbReference>
<dbReference type="KEGG" id="sre:PTSG_04853"/>
<dbReference type="Gene3D" id="1.20.80.10">
    <property type="match status" value="1"/>
</dbReference>
<dbReference type="Pfam" id="PF09379">
    <property type="entry name" value="FERM_N"/>
    <property type="match status" value="1"/>
</dbReference>
<dbReference type="CDD" id="cd14473">
    <property type="entry name" value="FERM_B-lobe"/>
    <property type="match status" value="1"/>
</dbReference>
<dbReference type="InterPro" id="IPR014352">
    <property type="entry name" value="FERM/acyl-CoA-bd_prot_sf"/>
</dbReference>
<dbReference type="RefSeq" id="XP_004994171.1">
    <property type="nucleotide sequence ID" value="XM_004994114.1"/>
</dbReference>
<gene>
    <name evidence="7" type="ORF">PTSG_04853</name>
</gene>
<dbReference type="SUPFAM" id="SSF54236">
    <property type="entry name" value="Ubiquitin-like"/>
    <property type="match status" value="1"/>
</dbReference>
<dbReference type="PROSITE" id="PS50057">
    <property type="entry name" value="FERM_3"/>
    <property type="match status" value="1"/>
</dbReference>
<feature type="region of interest" description="Disordered" evidence="4">
    <location>
        <begin position="671"/>
        <end position="724"/>
    </location>
</feature>
<feature type="domain" description="FERM" evidence="6">
    <location>
        <begin position="328"/>
        <end position="627"/>
    </location>
</feature>
<evidence type="ECO:0000256" key="2">
    <source>
        <dbReference type="ARBA" id="ARBA00022475"/>
    </source>
</evidence>
<accession>F2U9W3</accession>
<evidence type="ECO:0000259" key="5">
    <source>
        <dbReference type="PROSITE" id="PS50003"/>
    </source>
</evidence>
<dbReference type="STRING" id="946362.F2U9W3"/>
<name>F2U9W3_SALR5</name>